<evidence type="ECO:0000256" key="6">
    <source>
        <dbReference type="ARBA" id="ARBA00023136"/>
    </source>
</evidence>
<dbReference type="PANTHER" id="PTHR23513:SF6">
    <property type="entry name" value="MAJOR FACILITATOR SUPERFAMILY ASSOCIATED DOMAIN-CONTAINING PROTEIN"/>
    <property type="match status" value="1"/>
</dbReference>
<evidence type="ECO:0000256" key="3">
    <source>
        <dbReference type="ARBA" id="ARBA00022475"/>
    </source>
</evidence>
<keyword evidence="5 7" id="KW-1133">Transmembrane helix</keyword>
<dbReference type="AlphaFoldDB" id="A0A066RWC5"/>
<feature type="transmembrane region" description="Helical" evidence="7">
    <location>
        <begin position="156"/>
        <end position="188"/>
    </location>
</feature>
<dbReference type="Gene3D" id="1.20.1250.20">
    <property type="entry name" value="MFS general substrate transporter like domains"/>
    <property type="match status" value="1"/>
</dbReference>
<dbReference type="InterPro" id="IPR036259">
    <property type="entry name" value="MFS_trans_sf"/>
</dbReference>
<dbReference type="EMBL" id="JMIB01000015">
    <property type="protein sequence ID" value="KDM92007.1"/>
    <property type="molecule type" value="Genomic_DNA"/>
</dbReference>
<dbReference type="GO" id="GO:0005886">
    <property type="term" value="C:plasma membrane"/>
    <property type="evidence" value="ECO:0007669"/>
    <property type="project" value="UniProtKB-SubCell"/>
</dbReference>
<evidence type="ECO:0000256" key="1">
    <source>
        <dbReference type="ARBA" id="ARBA00004651"/>
    </source>
</evidence>
<feature type="transmembrane region" description="Helical" evidence="7">
    <location>
        <begin position="289"/>
        <end position="307"/>
    </location>
</feature>
<feature type="transmembrane region" description="Helical" evidence="7">
    <location>
        <begin position="257"/>
        <end position="277"/>
    </location>
</feature>
<evidence type="ECO:0000256" key="2">
    <source>
        <dbReference type="ARBA" id="ARBA00022448"/>
    </source>
</evidence>
<dbReference type="Pfam" id="PF05977">
    <property type="entry name" value="MFS_3"/>
    <property type="match status" value="1"/>
</dbReference>
<dbReference type="GO" id="GO:0022857">
    <property type="term" value="F:transmembrane transporter activity"/>
    <property type="evidence" value="ECO:0007669"/>
    <property type="project" value="InterPro"/>
</dbReference>
<protein>
    <recommendedName>
        <fullName evidence="8">Major facilitator superfamily (MFS) profile domain-containing protein</fullName>
    </recommendedName>
</protein>
<keyword evidence="2" id="KW-0813">Transport</keyword>
<dbReference type="InterPro" id="IPR020846">
    <property type="entry name" value="MFS_dom"/>
</dbReference>
<reference evidence="9 10" key="1">
    <citation type="submission" date="2014-04" db="EMBL/GenBank/DDBJ databases">
        <title>Draft genome sequence of Photobacterium halotolerans S2753: a solonamide, ngercheumicin and holomycin producer.</title>
        <authorList>
            <person name="Machado H.R."/>
            <person name="Gram L."/>
        </authorList>
    </citation>
    <scope>NUCLEOTIDE SEQUENCE [LARGE SCALE GENOMIC DNA]</scope>
    <source>
        <strain evidence="9 10">S2753</strain>
    </source>
</reference>
<keyword evidence="6 7" id="KW-0472">Membrane</keyword>
<evidence type="ECO:0000256" key="7">
    <source>
        <dbReference type="SAM" id="Phobius"/>
    </source>
</evidence>
<dbReference type="SUPFAM" id="SSF103473">
    <property type="entry name" value="MFS general substrate transporter"/>
    <property type="match status" value="1"/>
</dbReference>
<keyword evidence="4 7" id="KW-0812">Transmembrane</keyword>
<dbReference type="CDD" id="cd06173">
    <property type="entry name" value="MFS_MefA_like"/>
    <property type="match status" value="1"/>
</dbReference>
<gene>
    <name evidence="9" type="ORF">EA58_08305</name>
</gene>
<dbReference type="PROSITE" id="PS50850">
    <property type="entry name" value="MFS"/>
    <property type="match status" value="1"/>
</dbReference>
<feature type="transmembrane region" description="Helical" evidence="7">
    <location>
        <begin position="374"/>
        <end position="394"/>
    </location>
</feature>
<feature type="transmembrane region" description="Helical" evidence="7">
    <location>
        <begin position="223"/>
        <end position="245"/>
    </location>
</feature>
<name>A0A066RWC5_9GAMM</name>
<comment type="subcellular location">
    <subcellularLocation>
        <location evidence="1">Cell membrane</location>
        <topology evidence="1">Multi-pass membrane protein</topology>
    </subcellularLocation>
</comment>
<feature type="transmembrane region" description="Helical" evidence="7">
    <location>
        <begin position="83"/>
        <end position="109"/>
    </location>
</feature>
<proteinExistence type="predicted"/>
<evidence type="ECO:0000256" key="4">
    <source>
        <dbReference type="ARBA" id="ARBA00022692"/>
    </source>
</evidence>
<accession>A0A066RWC5</accession>
<feature type="transmembrane region" description="Helical" evidence="7">
    <location>
        <begin position="42"/>
        <end position="63"/>
    </location>
</feature>
<evidence type="ECO:0000259" key="8">
    <source>
        <dbReference type="PROSITE" id="PS50850"/>
    </source>
</evidence>
<dbReference type="Proteomes" id="UP000027192">
    <property type="component" value="Unassembled WGS sequence"/>
</dbReference>
<evidence type="ECO:0000313" key="10">
    <source>
        <dbReference type="Proteomes" id="UP000027192"/>
    </source>
</evidence>
<dbReference type="PANTHER" id="PTHR23513">
    <property type="entry name" value="INTEGRAL MEMBRANE EFFLUX PROTEIN-RELATED"/>
    <property type="match status" value="1"/>
</dbReference>
<evidence type="ECO:0000313" key="9">
    <source>
        <dbReference type="EMBL" id="KDM92007.1"/>
    </source>
</evidence>
<dbReference type="OrthoDB" id="9793136at2"/>
<dbReference type="InterPro" id="IPR010290">
    <property type="entry name" value="TM_effector"/>
</dbReference>
<organism evidence="9 10">
    <name type="scientific">Photobacterium galatheae</name>
    <dbReference type="NCBI Taxonomy" id="1654360"/>
    <lineage>
        <taxon>Bacteria</taxon>
        <taxon>Pseudomonadati</taxon>
        <taxon>Pseudomonadota</taxon>
        <taxon>Gammaproteobacteria</taxon>
        <taxon>Vibrionales</taxon>
        <taxon>Vibrionaceae</taxon>
        <taxon>Photobacterium</taxon>
    </lineage>
</organism>
<sequence>MMRRISWPICGLLTLNGITILGNAITEVAIPWLILDISNSPALVAAVMSAKIIPIILSTFFSAQFVDRCGTFRVSVLSDLVNFASVLLIPVFYHADLLTFSLLAALLMLSTVLDTPSRLAKDVILRHEIEANQSDNHLINGVNTTLENICDLLGPVVAALIVAAFGTISALYFDAATFLVVAFGMIFLKKYFRPEVEPTEPSDARPLAYFSDGVKYLKQQRPLLSVLFVSAMVNLVITPFLVVYLPYLNKFVFDSVMSLGLSMTCFGAGTSLSSLLFGFYGKRFSSRQIIVSGYLLLVVVLFSMSFFTSQVLFFIQLFVIGLCLGFAGPIEVTLIQKAVPEALFGRVMTLFSSARFLSVPVGYLAFGWMLESTFALWTPAVMACAVLMGIFVYWRMNTPPSAYLASSL</sequence>
<comment type="caution">
    <text evidence="9">The sequence shown here is derived from an EMBL/GenBank/DDBJ whole genome shotgun (WGS) entry which is preliminary data.</text>
</comment>
<evidence type="ECO:0000256" key="5">
    <source>
        <dbReference type="ARBA" id="ARBA00022989"/>
    </source>
</evidence>
<dbReference type="STRING" id="1654360.EA58_08305"/>
<feature type="transmembrane region" description="Helical" evidence="7">
    <location>
        <begin position="347"/>
        <end position="368"/>
    </location>
</feature>
<keyword evidence="10" id="KW-1185">Reference proteome</keyword>
<feature type="domain" description="Major facilitator superfamily (MFS) profile" evidence="8">
    <location>
        <begin position="223"/>
        <end position="408"/>
    </location>
</feature>
<feature type="transmembrane region" description="Helical" evidence="7">
    <location>
        <begin position="313"/>
        <end position="335"/>
    </location>
</feature>
<keyword evidence="3" id="KW-1003">Cell membrane</keyword>